<protein>
    <recommendedName>
        <fullName evidence="1">GEVED domain-containing protein</fullName>
    </recommendedName>
</protein>
<reference evidence="2" key="1">
    <citation type="submission" date="2020-10" db="EMBL/GenBank/DDBJ databases">
        <authorList>
            <person name="Gilroy R."/>
        </authorList>
    </citation>
    <scope>NUCLEOTIDE SEQUENCE</scope>
    <source>
        <strain evidence="2">6919</strain>
    </source>
</reference>
<name>A0A9D9ISB6_9BACT</name>
<evidence type="ECO:0000313" key="2">
    <source>
        <dbReference type="EMBL" id="MBO8477265.1"/>
    </source>
</evidence>
<organism evidence="2 3">
    <name type="scientific">Candidatus Limisoma faecipullorum</name>
    <dbReference type="NCBI Taxonomy" id="2840854"/>
    <lineage>
        <taxon>Bacteria</taxon>
        <taxon>Pseudomonadati</taxon>
        <taxon>Bacteroidota</taxon>
        <taxon>Bacteroidia</taxon>
        <taxon>Bacteroidales</taxon>
        <taxon>Candidatus Limisoma</taxon>
    </lineage>
</organism>
<dbReference type="InterPro" id="IPR045474">
    <property type="entry name" value="GEVED"/>
</dbReference>
<evidence type="ECO:0000313" key="3">
    <source>
        <dbReference type="Proteomes" id="UP000823598"/>
    </source>
</evidence>
<dbReference type="Proteomes" id="UP000823598">
    <property type="component" value="Unassembled WGS sequence"/>
</dbReference>
<evidence type="ECO:0000259" key="1">
    <source>
        <dbReference type="Pfam" id="PF20009"/>
    </source>
</evidence>
<comment type="caution">
    <text evidence="2">The sequence shown here is derived from an EMBL/GenBank/DDBJ whole genome shotgun (WGS) entry which is preliminary data.</text>
</comment>
<dbReference type="AlphaFoldDB" id="A0A9D9ISB6"/>
<dbReference type="Pfam" id="PF20009">
    <property type="entry name" value="GEVED"/>
    <property type="match status" value="1"/>
</dbReference>
<reference evidence="2" key="2">
    <citation type="journal article" date="2021" name="PeerJ">
        <title>Extensive microbial diversity within the chicken gut microbiome revealed by metagenomics and culture.</title>
        <authorList>
            <person name="Gilroy R."/>
            <person name="Ravi A."/>
            <person name="Getino M."/>
            <person name="Pursley I."/>
            <person name="Horton D.L."/>
            <person name="Alikhan N.F."/>
            <person name="Baker D."/>
            <person name="Gharbi K."/>
            <person name="Hall N."/>
            <person name="Watson M."/>
            <person name="Adriaenssens E.M."/>
            <person name="Foster-Nyarko E."/>
            <person name="Jarju S."/>
            <person name="Secka A."/>
            <person name="Antonio M."/>
            <person name="Oren A."/>
            <person name="Chaudhuri R.R."/>
            <person name="La Ragione R."/>
            <person name="Hildebrand F."/>
            <person name="Pallen M.J."/>
        </authorList>
    </citation>
    <scope>NUCLEOTIDE SEQUENCE</scope>
    <source>
        <strain evidence="2">6919</strain>
    </source>
</reference>
<sequence>MLACPEGSVYSEAFSSSAAFIGSQCADQGRPDMSCKFYQSFSGCTNVVNGVKFFGIFNYYDEEDGWVNCAERGDIDENGAMTKPIRFEIAFYEAGEDGMPEEMVHQEFIDILGEDTRVLYNQYDPNSSIYSFTATLSKEIKMYSGFVSISAAETDPQTCWFSLLTSSNVSGAGLVEINGGESWMSSFNGTCFCLLGDANRPIADKALNLDRVLNPTTSSTGKYEKVQIELSNIGGNAVSDAALSLYEGDKLLATEAVGVTINPGESYKYTFNKRIDCSAEGTHNFSVKNATEGDENIGTQILAFSTTNNAGLSESASEDCSMEYITNVKIGDIDNTSEASEYSDFRDHKTALVYGETLTLTVKGEGYGDYIKVWVDWNGNGQFTDEGEFIGYALPPEESDGIEGSIDIAIPDGAEVTEGDKTLRIILTYGDAQPHGSYSYGETEDYTLTIVRPENAPALSIDKESFDKTIEQPSTANDNLTIGNTGDANLEASISINYSLPYSPSYMPVTKALRPDAKFNRPTKARPPMKAGENTGDAFVLKYCADEFGSSLGLESGTEVTYAAYYPGEMLSSISGMTISSVDVYVYDPSETSEIVIYGEKSQSANGEAICTQTFTPIADSWNHIELENPVEITGNDLWIGAKFGGFEPATYQIGVDNGPSVIGFADRVNVGGSTWWSLADLGQDGNILIKANVTGERTVAIDWLDIDKTNVSIEQGEEEDVSLTFSTAGLEGTLYEAAIKISSNDPLTSVKKIPVYLNCNTQGSINEITEMATATIYADAYNNIVVKSDKEVSCMMAVDVKGQLLGYSYSNILDMGDFQKGIYVVRVVYADGSDEATTIIIK</sequence>
<dbReference type="Gene3D" id="2.60.40.10">
    <property type="entry name" value="Immunoglobulins"/>
    <property type="match status" value="1"/>
</dbReference>
<feature type="domain" description="GEVED" evidence="1">
    <location>
        <begin position="370"/>
        <end position="449"/>
    </location>
</feature>
<gene>
    <name evidence="2" type="ORF">IAB88_09800</name>
</gene>
<accession>A0A9D9ISB6</accession>
<dbReference type="EMBL" id="JADIMC010000116">
    <property type="protein sequence ID" value="MBO8477265.1"/>
    <property type="molecule type" value="Genomic_DNA"/>
</dbReference>
<dbReference type="InterPro" id="IPR013783">
    <property type="entry name" value="Ig-like_fold"/>
</dbReference>
<proteinExistence type="predicted"/>